<dbReference type="Proteomes" id="UP001162480">
    <property type="component" value="Chromosome 2"/>
</dbReference>
<feature type="transmembrane region" description="Helical" evidence="1">
    <location>
        <begin position="72"/>
        <end position="92"/>
    </location>
</feature>
<gene>
    <name evidence="2" type="ORF">OCTVUL_1B012139</name>
</gene>
<evidence type="ECO:0000256" key="1">
    <source>
        <dbReference type="SAM" id="Phobius"/>
    </source>
</evidence>
<dbReference type="EMBL" id="OX597815">
    <property type="protein sequence ID" value="CAI9718280.1"/>
    <property type="molecule type" value="Genomic_DNA"/>
</dbReference>
<keyword evidence="3" id="KW-1185">Reference proteome</keyword>
<keyword evidence="1" id="KW-1133">Transmembrane helix</keyword>
<organism evidence="2 3">
    <name type="scientific">Octopus vulgaris</name>
    <name type="common">Common octopus</name>
    <dbReference type="NCBI Taxonomy" id="6645"/>
    <lineage>
        <taxon>Eukaryota</taxon>
        <taxon>Metazoa</taxon>
        <taxon>Spiralia</taxon>
        <taxon>Lophotrochozoa</taxon>
        <taxon>Mollusca</taxon>
        <taxon>Cephalopoda</taxon>
        <taxon>Coleoidea</taxon>
        <taxon>Octopodiformes</taxon>
        <taxon>Octopoda</taxon>
        <taxon>Incirrata</taxon>
        <taxon>Octopodidae</taxon>
        <taxon>Octopus</taxon>
    </lineage>
</organism>
<name>A0AA36EZX2_OCTVU</name>
<accession>A0AA36EZX2</accession>
<feature type="transmembrane region" description="Helical" evidence="1">
    <location>
        <begin position="98"/>
        <end position="117"/>
    </location>
</feature>
<evidence type="ECO:0000313" key="2">
    <source>
        <dbReference type="EMBL" id="CAI9718280.1"/>
    </source>
</evidence>
<reference evidence="2" key="1">
    <citation type="submission" date="2023-08" db="EMBL/GenBank/DDBJ databases">
        <authorList>
            <person name="Alioto T."/>
            <person name="Alioto T."/>
            <person name="Gomez Garrido J."/>
        </authorList>
    </citation>
    <scope>NUCLEOTIDE SEQUENCE</scope>
</reference>
<protein>
    <submittedName>
        <fullName evidence="2">Uncharacterized protein</fullName>
    </submittedName>
</protein>
<keyword evidence="1" id="KW-0812">Transmembrane</keyword>
<keyword evidence="1" id="KW-0472">Membrane</keyword>
<evidence type="ECO:0000313" key="3">
    <source>
        <dbReference type="Proteomes" id="UP001162480"/>
    </source>
</evidence>
<sequence length="215" mass="24363">MEYKENEKILNAEHSNHLRASSGGLYPTLPTAPPLGEERGYHLQKVPEIQQIPQDESEKQQNLRKKYRAVKVISNVDFALSAVSMGLGVAGAGLLSTFVAAPILIIMELAALGTGQINERMMQKVEKHEKIKMLAEAKLNTIRDFVSKALTGNKVSGEEYTMILSELTKYYQMQEEVRSSTKKVIDNETRESLPKMLIKLMAFMKNKWPVLHRRY</sequence>
<proteinExistence type="predicted"/>
<dbReference type="AlphaFoldDB" id="A0AA36EZX2"/>